<dbReference type="PANTHER" id="PTHR10867:SF17">
    <property type="entry name" value="NICOTINAMIDE N-METHYLTRANSFERASE"/>
    <property type="match status" value="1"/>
</dbReference>
<evidence type="ECO:0000256" key="2">
    <source>
        <dbReference type="ARBA" id="ARBA00022603"/>
    </source>
</evidence>
<keyword evidence="3" id="KW-0808">Transferase</keyword>
<keyword evidence="2" id="KW-0489">Methyltransferase</keyword>
<accession>R7UDR0</accession>
<dbReference type="Proteomes" id="UP000014760">
    <property type="component" value="Unassembled WGS sequence"/>
</dbReference>
<comment type="similarity">
    <text evidence="1">Belongs to the class I-like SAM-binding methyltransferase superfamily. NNMT/PNMT/TEMT family.</text>
</comment>
<dbReference type="OrthoDB" id="10050085at2759"/>
<dbReference type="PANTHER" id="PTHR10867">
    <property type="entry name" value="NNMT/PNMT/TEMT FAMILY MEMBER"/>
    <property type="match status" value="1"/>
</dbReference>
<dbReference type="Gene3D" id="3.40.50.150">
    <property type="entry name" value="Vaccinia Virus protein VP39"/>
    <property type="match status" value="1"/>
</dbReference>
<evidence type="ECO:0000256" key="1">
    <source>
        <dbReference type="ARBA" id="ARBA00007996"/>
    </source>
</evidence>
<dbReference type="GO" id="GO:0032259">
    <property type="term" value="P:methylation"/>
    <property type="evidence" value="ECO:0007669"/>
    <property type="project" value="UniProtKB-KW"/>
</dbReference>
<reference evidence="6" key="3">
    <citation type="submission" date="2015-06" db="UniProtKB">
        <authorList>
            <consortium name="EnsemblMetazoa"/>
        </authorList>
    </citation>
    <scope>IDENTIFICATION</scope>
</reference>
<evidence type="ECO:0000256" key="4">
    <source>
        <dbReference type="ARBA" id="ARBA00022691"/>
    </source>
</evidence>
<sequence>MVNYLLTTTAQFAGDFRGDCMADICAGPVILPSILGSRIFKRIHLYEYTPQCREVLNAWKNKNEGLFDLSSFMKTVADLEGCRSGLYFCSARTRTAITRILPLDLTNTPTMSKDDLPFDVIYSAWTLEAVAKTNAEYKAMVSLLGSWVRPGGGLLMMGSYGQTFYTLGEKKFHSLKLSESVVLAALDEAGFRFKRKSYFDVDPDNMDPACLSDSNGLFFISAVKNHE</sequence>
<dbReference type="GO" id="GO:0008170">
    <property type="term" value="F:N-methyltransferase activity"/>
    <property type="evidence" value="ECO:0007669"/>
    <property type="project" value="TreeGrafter"/>
</dbReference>
<dbReference type="EnsemblMetazoa" id="CapteT135654">
    <property type="protein sequence ID" value="CapteP135654"/>
    <property type="gene ID" value="CapteG135654"/>
</dbReference>
<reference evidence="5 7" key="2">
    <citation type="journal article" date="2013" name="Nature">
        <title>Insights into bilaterian evolution from three spiralian genomes.</title>
        <authorList>
            <person name="Simakov O."/>
            <person name="Marletaz F."/>
            <person name="Cho S.J."/>
            <person name="Edsinger-Gonzales E."/>
            <person name="Havlak P."/>
            <person name="Hellsten U."/>
            <person name="Kuo D.H."/>
            <person name="Larsson T."/>
            <person name="Lv J."/>
            <person name="Arendt D."/>
            <person name="Savage R."/>
            <person name="Osoegawa K."/>
            <person name="de Jong P."/>
            <person name="Grimwood J."/>
            <person name="Chapman J.A."/>
            <person name="Shapiro H."/>
            <person name="Aerts A."/>
            <person name="Otillar R.P."/>
            <person name="Terry A.Y."/>
            <person name="Boore J.L."/>
            <person name="Grigoriev I.V."/>
            <person name="Lindberg D.R."/>
            <person name="Seaver E.C."/>
            <person name="Weisblat D.A."/>
            <person name="Putnam N.H."/>
            <person name="Rokhsar D.S."/>
        </authorList>
    </citation>
    <scope>NUCLEOTIDE SEQUENCE</scope>
    <source>
        <strain evidence="5 7">I ESC-2004</strain>
    </source>
</reference>
<evidence type="ECO:0000313" key="7">
    <source>
        <dbReference type="Proteomes" id="UP000014760"/>
    </source>
</evidence>
<proteinExistence type="inferred from homology"/>
<evidence type="ECO:0008006" key="8">
    <source>
        <dbReference type="Google" id="ProtNLM"/>
    </source>
</evidence>
<dbReference type="GO" id="GO:0005829">
    <property type="term" value="C:cytosol"/>
    <property type="evidence" value="ECO:0007669"/>
    <property type="project" value="TreeGrafter"/>
</dbReference>
<dbReference type="InterPro" id="IPR000940">
    <property type="entry name" value="NNMT_TEMT_trans"/>
</dbReference>
<dbReference type="InterPro" id="IPR029063">
    <property type="entry name" value="SAM-dependent_MTases_sf"/>
</dbReference>
<organism evidence="5">
    <name type="scientific">Capitella teleta</name>
    <name type="common">Polychaete worm</name>
    <dbReference type="NCBI Taxonomy" id="283909"/>
    <lineage>
        <taxon>Eukaryota</taxon>
        <taxon>Metazoa</taxon>
        <taxon>Spiralia</taxon>
        <taxon>Lophotrochozoa</taxon>
        <taxon>Annelida</taxon>
        <taxon>Polychaeta</taxon>
        <taxon>Sedentaria</taxon>
        <taxon>Scolecida</taxon>
        <taxon>Capitellidae</taxon>
        <taxon>Capitella</taxon>
    </lineage>
</organism>
<dbReference type="OMA" id="YYMVGEQ"/>
<dbReference type="STRING" id="283909.R7UDR0"/>
<evidence type="ECO:0000313" key="6">
    <source>
        <dbReference type="EnsemblMetazoa" id="CapteP135654"/>
    </source>
</evidence>
<dbReference type="EMBL" id="AMQN01009269">
    <property type="status" value="NOT_ANNOTATED_CDS"/>
    <property type="molecule type" value="Genomic_DNA"/>
</dbReference>
<reference evidence="7" key="1">
    <citation type="submission" date="2012-12" db="EMBL/GenBank/DDBJ databases">
        <authorList>
            <person name="Hellsten U."/>
            <person name="Grimwood J."/>
            <person name="Chapman J.A."/>
            <person name="Shapiro H."/>
            <person name="Aerts A."/>
            <person name="Otillar R.P."/>
            <person name="Terry A.Y."/>
            <person name="Boore J.L."/>
            <person name="Simakov O."/>
            <person name="Marletaz F."/>
            <person name="Cho S.-J."/>
            <person name="Edsinger-Gonzales E."/>
            <person name="Havlak P."/>
            <person name="Kuo D.-H."/>
            <person name="Larsson T."/>
            <person name="Lv J."/>
            <person name="Arendt D."/>
            <person name="Savage R."/>
            <person name="Osoegawa K."/>
            <person name="de Jong P."/>
            <person name="Lindberg D.R."/>
            <person name="Seaver E.C."/>
            <person name="Weisblat D.A."/>
            <person name="Putnam N.H."/>
            <person name="Grigoriev I.V."/>
            <person name="Rokhsar D.S."/>
        </authorList>
    </citation>
    <scope>NUCLEOTIDE SEQUENCE</scope>
    <source>
        <strain evidence="7">I ESC-2004</strain>
    </source>
</reference>
<keyword evidence="4" id="KW-0949">S-adenosyl-L-methionine</keyword>
<protein>
    <recommendedName>
        <fullName evidence="8">Methyltransferase type 11 domain-containing protein</fullName>
    </recommendedName>
</protein>
<evidence type="ECO:0000256" key="3">
    <source>
        <dbReference type="ARBA" id="ARBA00022679"/>
    </source>
</evidence>
<dbReference type="EMBL" id="KB305088">
    <property type="protein sequence ID" value="ELU01397.1"/>
    <property type="molecule type" value="Genomic_DNA"/>
</dbReference>
<dbReference type="PROSITE" id="PS51681">
    <property type="entry name" value="SAM_MT_NNMT_PNMT_TEMT"/>
    <property type="match status" value="1"/>
</dbReference>
<dbReference type="Pfam" id="PF01234">
    <property type="entry name" value="NNMT_PNMT_TEMT"/>
    <property type="match status" value="1"/>
</dbReference>
<evidence type="ECO:0000313" key="5">
    <source>
        <dbReference type="EMBL" id="ELU01397.1"/>
    </source>
</evidence>
<dbReference type="HOGENOM" id="CLU_082526_1_1_1"/>
<keyword evidence="7" id="KW-1185">Reference proteome</keyword>
<dbReference type="AlphaFoldDB" id="R7UDR0"/>
<name>R7UDR0_CAPTE</name>
<gene>
    <name evidence="5" type="ORF">CAPTEDRAFT_135654</name>
</gene>
<dbReference type="SUPFAM" id="SSF53335">
    <property type="entry name" value="S-adenosyl-L-methionine-dependent methyltransferases"/>
    <property type="match status" value="1"/>
</dbReference>